<evidence type="ECO:0000313" key="3">
    <source>
        <dbReference type="Proteomes" id="UP000054564"/>
    </source>
</evidence>
<feature type="region of interest" description="Disordered" evidence="1">
    <location>
        <begin position="455"/>
        <end position="480"/>
    </location>
</feature>
<dbReference type="Proteomes" id="UP000054564">
    <property type="component" value="Unassembled WGS sequence"/>
</dbReference>
<feature type="region of interest" description="Disordered" evidence="1">
    <location>
        <begin position="60"/>
        <end position="224"/>
    </location>
</feature>
<feature type="compositionally biased region" description="Low complexity" evidence="1">
    <location>
        <begin position="462"/>
        <end position="471"/>
    </location>
</feature>
<name>A0A0L0VUY1_9BASI</name>
<protein>
    <submittedName>
        <fullName evidence="2">Uncharacterized protein</fullName>
    </submittedName>
</protein>
<feature type="compositionally biased region" description="Basic and acidic residues" evidence="1">
    <location>
        <begin position="344"/>
        <end position="357"/>
    </location>
</feature>
<sequence length="500" mass="56451">MDPYSYAAFGRIKLFLSDLQHVLGSHLAVPPAYHQPFGALPSFNQSGSHLAFNHVSFRNQAPWGRPTRRSQIWKNDQERRHRSRPGPDRNTIQKSQRARNPPPPIPPTKQRERSIPQTEVVRPPHVERLALSRGQQATCAPRNTAHDPIPVPAVDQCPGHQHTGDHNQDHIEEHDDSGTDSENDDDLDPEPDSNRECPGHSDGDFSHIQSEEFDPDLEHTSAGDYYDNMKNEGFTTRYLTDDATAVIPHSDANEIADEEDQTDNQTDLIVDVGPVPEGPACFEPIAIKPVISCPNTDQDNRQSNNQSSFITHLSSISEEPEPTSFQPIATPKAPTDPNPLFDFDNTHDTQPDDRSDLAVDSGPATQETAPCQPIPIHYRPVTTTYPPVPISYHPAPYPYQHIPIPYTHFQHPYCQPVAQPQSSNPSHSPPAPIEYRYPPISFPYYYPPSSFYHQYHPPPHPQSSQNSNSNPDQETPSFECNNHRQQDYEHHCEDNHINYF</sequence>
<organism evidence="2 3">
    <name type="scientific">Puccinia striiformis f. sp. tritici PST-78</name>
    <dbReference type="NCBI Taxonomy" id="1165861"/>
    <lineage>
        <taxon>Eukaryota</taxon>
        <taxon>Fungi</taxon>
        <taxon>Dikarya</taxon>
        <taxon>Basidiomycota</taxon>
        <taxon>Pucciniomycotina</taxon>
        <taxon>Pucciniomycetes</taxon>
        <taxon>Pucciniales</taxon>
        <taxon>Pucciniaceae</taxon>
        <taxon>Puccinia</taxon>
    </lineage>
</organism>
<dbReference type="EMBL" id="AJIL01000019">
    <property type="protein sequence ID" value="KNF03083.1"/>
    <property type="molecule type" value="Genomic_DNA"/>
</dbReference>
<reference evidence="3" key="1">
    <citation type="submission" date="2014-03" db="EMBL/GenBank/DDBJ databases">
        <title>The Genome Sequence of Puccinia striiformis f. sp. tritici PST-78.</title>
        <authorList>
            <consortium name="The Broad Institute Genome Sequencing Platform"/>
            <person name="Cuomo C."/>
            <person name="Hulbert S."/>
            <person name="Chen X."/>
            <person name="Walker B."/>
            <person name="Young S.K."/>
            <person name="Zeng Q."/>
            <person name="Gargeya S."/>
            <person name="Fitzgerald M."/>
            <person name="Haas B."/>
            <person name="Abouelleil A."/>
            <person name="Alvarado L."/>
            <person name="Arachchi H.M."/>
            <person name="Berlin A.M."/>
            <person name="Chapman S.B."/>
            <person name="Goldberg J."/>
            <person name="Griggs A."/>
            <person name="Gujja S."/>
            <person name="Hansen M."/>
            <person name="Howarth C."/>
            <person name="Imamovic A."/>
            <person name="Larimer J."/>
            <person name="McCowan C."/>
            <person name="Montmayeur A."/>
            <person name="Murphy C."/>
            <person name="Neiman D."/>
            <person name="Pearson M."/>
            <person name="Priest M."/>
            <person name="Roberts A."/>
            <person name="Saif S."/>
            <person name="Shea T."/>
            <person name="Sisk P."/>
            <person name="Sykes S."/>
            <person name="Wortman J."/>
            <person name="Nusbaum C."/>
            <person name="Birren B."/>
        </authorList>
    </citation>
    <scope>NUCLEOTIDE SEQUENCE [LARGE SCALE GENOMIC DNA]</scope>
    <source>
        <strain evidence="3">race PST-78</strain>
    </source>
</reference>
<feature type="region of interest" description="Disordered" evidence="1">
    <location>
        <begin position="315"/>
        <end position="374"/>
    </location>
</feature>
<feature type="compositionally biased region" description="Polar residues" evidence="1">
    <location>
        <begin position="315"/>
        <end position="327"/>
    </location>
</feature>
<evidence type="ECO:0000313" key="2">
    <source>
        <dbReference type="EMBL" id="KNF03083.1"/>
    </source>
</evidence>
<gene>
    <name evidence="2" type="ORF">PSTG_03669</name>
</gene>
<proteinExistence type="predicted"/>
<evidence type="ECO:0000256" key="1">
    <source>
        <dbReference type="SAM" id="MobiDB-lite"/>
    </source>
</evidence>
<dbReference type="AlphaFoldDB" id="A0A0L0VUY1"/>
<accession>A0A0L0VUY1</accession>
<feature type="compositionally biased region" description="Basic and acidic residues" evidence="1">
    <location>
        <begin position="192"/>
        <end position="205"/>
    </location>
</feature>
<feature type="compositionally biased region" description="Basic and acidic residues" evidence="1">
    <location>
        <begin position="162"/>
        <end position="177"/>
    </location>
</feature>
<keyword evidence="3" id="KW-1185">Reference proteome</keyword>
<feature type="compositionally biased region" description="Acidic residues" evidence="1">
    <location>
        <begin position="178"/>
        <end position="191"/>
    </location>
</feature>
<comment type="caution">
    <text evidence="2">The sequence shown here is derived from an EMBL/GenBank/DDBJ whole genome shotgun (WGS) entry which is preliminary data.</text>
</comment>